<reference evidence="1 2" key="1">
    <citation type="submission" date="2014-04" db="EMBL/GenBank/DDBJ databases">
        <authorList>
            <consortium name="DOE Joint Genome Institute"/>
            <person name="Kuo A."/>
            <person name="Girlanda M."/>
            <person name="Perotto S."/>
            <person name="Kohler A."/>
            <person name="Nagy L.G."/>
            <person name="Floudas D."/>
            <person name="Copeland A."/>
            <person name="Barry K.W."/>
            <person name="Cichocki N."/>
            <person name="Veneault-Fourrey C."/>
            <person name="LaButti K."/>
            <person name="Lindquist E.A."/>
            <person name="Lipzen A."/>
            <person name="Lundell T."/>
            <person name="Morin E."/>
            <person name="Murat C."/>
            <person name="Sun H."/>
            <person name="Tunlid A."/>
            <person name="Henrissat B."/>
            <person name="Grigoriev I.V."/>
            <person name="Hibbett D.S."/>
            <person name="Martin F."/>
            <person name="Nordberg H.P."/>
            <person name="Cantor M.N."/>
            <person name="Hua S.X."/>
        </authorList>
    </citation>
    <scope>NUCLEOTIDE SEQUENCE [LARGE SCALE GENOMIC DNA]</scope>
    <source>
        <strain evidence="1 2">MUT 4182</strain>
    </source>
</reference>
<dbReference type="AlphaFoldDB" id="A0A0C3QC68"/>
<proteinExistence type="predicted"/>
<reference evidence="2" key="2">
    <citation type="submission" date="2015-01" db="EMBL/GenBank/DDBJ databases">
        <title>Evolutionary Origins and Diversification of the Mycorrhizal Mutualists.</title>
        <authorList>
            <consortium name="DOE Joint Genome Institute"/>
            <consortium name="Mycorrhizal Genomics Consortium"/>
            <person name="Kohler A."/>
            <person name="Kuo A."/>
            <person name="Nagy L.G."/>
            <person name="Floudas D."/>
            <person name="Copeland A."/>
            <person name="Barry K.W."/>
            <person name="Cichocki N."/>
            <person name="Veneault-Fourrey C."/>
            <person name="LaButti K."/>
            <person name="Lindquist E.A."/>
            <person name="Lipzen A."/>
            <person name="Lundell T."/>
            <person name="Morin E."/>
            <person name="Murat C."/>
            <person name="Riley R."/>
            <person name="Ohm R."/>
            <person name="Sun H."/>
            <person name="Tunlid A."/>
            <person name="Henrissat B."/>
            <person name="Grigoriev I.V."/>
            <person name="Hibbett D.S."/>
            <person name="Martin F."/>
        </authorList>
    </citation>
    <scope>NUCLEOTIDE SEQUENCE [LARGE SCALE GENOMIC DNA]</scope>
    <source>
        <strain evidence="2">MUT 4182</strain>
    </source>
</reference>
<dbReference type="Proteomes" id="UP000054248">
    <property type="component" value="Unassembled WGS sequence"/>
</dbReference>
<name>A0A0C3QC68_9AGAM</name>
<gene>
    <name evidence="1" type="ORF">M407DRAFT_245267</name>
</gene>
<protein>
    <submittedName>
        <fullName evidence="1">Uncharacterized protein</fullName>
    </submittedName>
</protein>
<dbReference type="HOGENOM" id="CLU_2962588_0_0_1"/>
<organism evidence="1 2">
    <name type="scientific">Tulasnella calospora MUT 4182</name>
    <dbReference type="NCBI Taxonomy" id="1051891"/>
    <lineage>
        <taxon>Eukaryota</taxon>
        <taxon>Fungi</taxon>
        <taxon>Dikarya</taxon>
        <taxon>Basidiomycota</taxon>
        <taxon>Agaricomycotina</taxon>
        <taxon>Agaricomycetes</taxon>
        <taxon>Cantharellales</taxon>
        <taxon>Tulasnellaceae</taxon>
        <taxon>Tulasnella</taxon>
    </lineage>
</organism>
<keyword evidence="2" id="KW-1185">Reference proteome</keyword>
<dbReference type="EMBL" id="KN823118">
    <property type="protein sequence ID" value="KIO22109.1"/>
    <property type="molecule type" value="Genomic_DNA"/>
</dbReference>
<evidence type="ECO:0000313" key="2">
    <source>
        <dbReference type="Proteomes" id="UP000054248"/>
    </source>
</evidence>
<sequence length="59" mass="6604">MLLQDASSPESQRISSSRRFLGSLEPVMVPSWLREGCSELVVGWTESFDYKARAVLDEG</sequence>
<accession>A0A0C3QC68</accession>
<evidence type="ECO:0000313" key="1">
    <source>
        <dbReference type="EMBL" id="KIO22109.1"/>
    </source>
</evidence>